<sequence>DLKTGYVYMGTNRMLLVLIFITLFFNMAYGPIEVALPLFANQSAGGSASLGLLWSAFATGSLSGTLAFSLINWKFSLGSTLSGIIVLWGISTLPLA</sequence>
<gene>
    <name evidence="2" type="ORF">EDM56_30920</name>
</gene>
<feature type="transmembrane region" description="Helical" evidence="1">
    <location>
        <begin position="52"/>
        <end position="71"/>
    </location>
</feature>
<evidence type="ECO:0000313" key="3">
    <source>
        <dbReference type="Proteomes" id="UP000271031"/>
    </source>
</evidence>
<keyword evidence="3" id="KW-1185">Reference proteome</keyword>
<keyword evidence="1" id="KW-0812">Transmembrane</keyword>
<dbReference type="EMBL" id="RHHQ01000068">
    <property type="protein sequence ID" value="RNB76744.1"/>
    <property type="molecule type" value="Genomic_DNA"/>
</dbReference>
<comment type="caution">
    <text evidence="2">The sequence shown here is derived from an EMBL/GenBank/DDBJ whole genome shotgun (WGS) entry which is preliminary data.</text>
</comment>
<proteinExistence type="predicted"/>
<dbReference type="Proteomes" id="UP000271031">
    <property type="component" value="Unassembled WGS sequence"/>
</dbReference>
<feature type="transmembrane region" description="Helical" evidence="1">
    <location>
        <begin position="15"/>
        <end position="40"/>
    </location>
</feature>
<dbReference type="SUPFAM" id="SSF103473">
    <property type="entry name" value="MFS general substrate transporter"/>
    <property type="match status" value="1"/>
</dbReference>
<feature type="transmembrane region" description="Helical" evidence="1">
    <location>
        <begin position="77"/>
        <end position="95"/>
    </location>
</feature>
<feature type="non-terminal residue" evidence="2">
    <location>
        <position position="1"/>
    </location>
</feature>
<feature type="non-terminal residue" evidence="2">
    <location>
        <position position="96"/>
    </location>
</feature>
<accession>A0A3M8CM46</accession>
<dbReference type="InterPro" id="IPR036259">
    <property type="entry name" value="MFS_trans_sf"/>
</dbReference>
<evidence type="ECO:0000256" key="1">
    <source>
        <dbReference type="SAM" id="Phobius"/>
    </source>
</evidence>
<name>A0A3M8CM46_9BACL</name>
<dbReference type="AlphaFoldDB" id="A0A3M8CM46"/>
<keyword evidence="1" id="KW-1133">Transmembrane helix</keyword>
<reference evidence="2 3" key="1">
    <citation type="submission" date="2018-10" db="EMBL/GenBank/DDBJ databases">
        <title>Phylogenomics of Brevibacillus.</title>
        <authorList>
            <person name="Dunlap C."/>
        </authorList>
    </citation>
    <scope>NUCLEOTIDE SEQUENCE [LARGE SCALE GENOMIC DNA]</scope>
    <source>
        <strain evidence="2 3">JCM 15716</strain>
    </source>
</reference>
<organism evidence="2 3">
    <name type="scientific">Brevibacillus fluminis</name>
    <dbReference type="NCBI Taxonomy" id="511487"/>
    <lineage>
        <taxon>Bacteria</taxon>
        <taxon>Bacillati</taxon>
        <taxon>Bacillota</taxon>
        <taxon>Bacilli</taxon>
        <taxon>Bacillales</taxon>
        <taxon>Paenibacillaceae</taxon>
        <taxon>Brevibacillus</taxon>
    </lineage>
</organism>
<evidence type="ECO:0000313" key="2">
    <source>
        <dbReference type="EMBL" id="RNB76744.1"/>
    </source>
</evidence>
<keyword evidence="1" id="KW-0472">Membrane</keyword>
<protein>
    <submittedName>
        <fullName evidence="2">Arabinose ABC transporter permease</fullName>
    </submittedName>
</protein>